<feature type="compositionally biased region" description="Basic and acidic residues" evidence="1">
    <location>
        <begin position="362"/>
        <end position="377"/>
    </location>
</feature>
<comment type="caution">
    <text evidence="2">The sequence shown here is derived from an EMBL/GenBank/DDBJ whole genome shotgun (WGS) entry which is preliminary data.</text>
</comment>
<dbReference type="HOGENOM" id="CLU_049470_0_0_1"/>
<dbReference type="EMBL" id="AMGV01000001">
    <property type="protein sequence ID" value="KEF63399.1"/>
    <property type="molecule type" value="Genomic_DNA"/>
</dbReference>
<dbReference type="Proteomes" id="UP000027920">
    <property type="component" value="Unassembled WGS sequence"/>
</dbReference>
<evidence type="ECO:0000256" key="1">
    <source>
        <dbReference type="SAM" id="MobiDB-lite"/>
    </source>
</evidence>
<dbReference type="VEuPathDB" id="FungiDB:A1O9_01377"/>
<protein>
    <submittedName>
        <fullName evidence="2">Uncharacterized protein</fullName>
    </submittedName>
</protein>
<proteinExistence type="predicted"/>
<organism evidence="2 3">
    <name type="scientific">Exophiala aquamarina CBS 119918</name>
    <dbReference type="NCBI Taxonomy" id="1182545"/>
    <lineage>
        <taxon>Eukaryota</taxon>
        <taxon>Fungi</taxon>
        <taxon>Dikarya</taxon>
        <taxon>Ascomycota</taxon>
        <taxon>Pezizomycotina</taxon>
        <taxon>Eurotiomycetes</taxon>
        <taxon>Chaetothyriomycetidae</taxon>
        <taxon>Chaetothyriales</taxon>
        <taxon>Herpotrichiellaceae</taxon>
        <taxon>Exophiala</taxon>
    </lineage>
</organism>
<dbReference type="AlphaFoldDB" id="A0A072PTH8"/>
<gene>
    <name evidence="2" type="ORF">A1O9_01377</name>
</gene>
<evidence type="ECO:0000313" key="2">
    <source>
        <dbReference type="EMBL" id="KEF63399.1"/>
    </source>
</evidence>
<feature type="compositionally biased region" description="Basic residues" evidence="1">
    <location>
        <begin position="110"/>
        <end position="123"/>
    </location>
</feature>
<dbReference type="GeneID" id="25276323"/>
<reference evidence="2 3" key="1">
    <citation type="submission" date="2013-03" db="EMBL/GenBank/DDBJ databases">
        <title>The Genome Sequence of Exophiala aquamarina CBS 119918.</title>
        <authorList>
            <consortium name="The Broad Institute Genomics Platform"/>
            <person name="Cuomo C."/>
            <person name="de Hoog S."/>
            <person name="Gorbushina A."/>
            <person name="Walker B."/>
            <person name="Young S.K."/>
            <person name="Zeng Q."/>
            <person name="Gargeya S."/>
            <person name="Fitzgerald M."/>
            <person name="Haas B."/>
            <person name="Abouelleil A."/>
            <person name="Allen A.W."/>
            <person name="Alvarado L."/>
            <person name="Arachchi H.M."/>
            <person name="Berlin A.M."/>
            <person name="Chapman S.B."/>
            <person name="Gainer-Dewar J."/>
            <person name="Goldberg J."/>
            <person name="Griggs A."/>
            <person name="Gujja S."/>
            <person name="Hansen M."/>
            <person name="Howarth C."/>
            <person name="Imamovic A."/>
            <person name="Ireland A."/>
            <person name="Larimer J."/>
            <person name="McCowan C."/>
            <person name="Murphy C."/>
            <person name="Pearson M."/>
            <person name="Poon T.W."/>
            <person name="Priest M."/>
            <person name="Roberts A."/>
            <person name="Saif S."/>
            <person name="Shea T."/>
            <person name="Sisk P."/>
            <person name="Sykes S."/>
            <person name="Wortman J."/>
            <person name="Nusbaum C."/>
            <person name="Birren B."/>
        </authorList>
    </citation>
    <scope>NUCLEOTIDE SEQUENCE [LARGE SCALE GENOMIC DNA]</scope>
    <source>
        <strain evidence="2 3">CBS 119918</strain>
    </source>
</reference>
<name>A0A072PTH8_9EURO</name>
<keyword evidence="3" id="KW-1185">Reference proteome</keyword>
<feature type="region of interest" description="Disordered" evidence="1">
    <location>
        <begin position="68"/>
        <end position="130"/>
    </location>
</feature>
<accession>A0A072PTH8</accession>
<dbReference type="RefSeq" id="XP_013265989.1">
    <property type="nucleotide sequence ID" value="XM_013410535.1"/>
</dbReference>
<dbReference type="OrthoDB" id="5366332at2759"/>
<evidence type="ECO:0000313" key="3">
    <source>
        <dbReference type="Proteomes" id="UP000027920"/>
    </source>
</evidence>
<sequence>MRDHGDNENMNTLTTIRITTYAQDLHNSTTGPVEDSDAESFHSAITSATNAWIYPTSSHKTHTYMIKYEPKKNDSSRPGTATKVSDDRHSESQLSRPSSRRSSKSSPSVPRRKSSLGKRRTTASRKANTTALHRKSCQIFSSLDGVLALSREITPLPSVSSSRSATRHPSLIPEEASTSATTNMAQMCEKLDAKLAYTYSYSYSLNTDSTSSIPLQPPKPNTGVEPDTIYGQIAASETARRLNKPQSDIHSLTPERPPFDTVISWTSDETRRKEYAKIDRANSGLRGLLRRLMPRHLLSKNSRRDFFTGKCDGDSVRRFRMDVPDDDAAADNHPSEDPGGQKAPPEEASIPALVEGGGEGECEGKEAEKNLAHSQEPLRRKWSCF</sequence>
<feature type="region of interest" description="Disordered" evidence="1">
    <location>
        <begin position="325"/>
        <end position="377"/>
    </location>
</feature>